<dbReference type="AlphaFoldDB" id="A0A0G1K105"/>
<dbReference type="Gene3D" id="3.90.320.10">
    <property type="match status" value="1"/>
</dbReference>
<reference evidence="2 3" key="1">
    <citation type="journal article" date="2015" name="Nature">
        <title>rRNA introns, odd ribosomes, and small enigmatic genomes across a large radiation of phyla.</title>
        <authorList>
            <person name="Brown C.T."/>
            <person name="Hug L.A."/>
            <person name="Thomas B.C."/>
            <person name="Sharon I."/>
            <person name="Castelle C.J."/>
            <person name="Singh A."/>
            <person name="Wilkins M.J."/>
            <person name="Williams K.H."/>
            <person name="Banfield J.F."/>
        </authorList>
    </citation>
    <scope>NUCLEOTIDE SEQUENCE [LARGE SCALE GENOMIC DNA]</scope>
</reference>
<dbReference type="InterPro" id="IPR011604">
    <property type="entry name" value="PDDEXK-like_dom_sf"/>
</dbReference>
<dbReference type="EMBL" id="LCJM01000045">
    <property type="protein sequence ID" value="KKT77295.1"/>
    <property type="molecule type" value="Genomic_DNA"/>
</dbReference>
<evidence type="ECO:0000259" key="1">
    <source>
        <dbReference type="Pfam" id="PF12705"/>
    </source>
</evidence>
<accession>A0A0G1K105</accession>
<dbReference type="InterPro" id="IPR038726">
    <property type="entry name" value="PDDEXK_AddAB-type"/>
</dbReference>
<evidence type="ECO:0000313" key="2">
    <source>
        <dbReference type="EMBL" id="KKT77295.1"/>
    </source>
</evidence>
<comment type="caution">
    <text evidence="2">The sequence shown here is derived from an EMBL/GenBank/DDBJ whole genome shotgun (WGS) entry which is preliminary data.</text>
</comment>
<name>A0A0G1K105_9BACT</name>
<evidence type="ECO:0000313" key="3">
    <source>
        <dbReference type="Proteomes" id="UP000034889"/>
    </source>
</evidence>
<feature type="non-terminal residue" evidence="2">
    <location>
        <position position="1"/>
    </location>
</feature>
<proteinExistence type="predicted"/>
<gene>
    <name evidence="2" type="ORF">UW74_C0045G0006</name>
</gene>
<feature type="domain" description="PD-(D/E)XK endonuclease-like" evidence="1">
    <location>
        <begin position="2"/>
        <end position="116"/>
    </location>
</feature>
<organism evidence="2 3">
    <name type="scientific">Candidatus Giovannonibacteria bacterium GW2011_GWC2_44_8</name>
    <dbReference type="NCBI Taxonomy" id="1618657"/>
    <lineage>
        <taxon>Bacteria</taxon>
        <taxon>Candidatus Giovannoniibacteriota</taxon>
    </lineage>
</organism>
<dbReference type="Pfam" id="PF12705">
    <property type="entry name" value="PDDEXK_1"/>
    <property type="match status" value="1"/>
</dbReference>
<protein>
    <recommendedName>
        <fullName evidence="1">PD-(D/E)XK endonuclease-like domain-containing protein</fullName>
    </recommendedName>
</protein>
<sequence length="127" mass="14499">NPEGELSIVDYKATSKDGEVSLDSEWQIGYKRQMEMYQWLFRKNDFKVSDVGYFVYANGDADKEAFDGKLEFDVKIIPYKGDDNWIQGAIKKIHSCLASAELPKPSSECDYCAYRQAAIEAEMRSSD</sequence>
<dbReference type="Proteomes" id="UP000034889">
    <property type="component" value="Unassembled WGS sequence"/>
</dbReference>